<feature type="compositionally biased region" description="Polar residues" evidence="3">
    <location>
        <begin position="376"/>
        <end position="394"/>
    </location>
</feature>
<protein>
    <submittedName>
        <fullName evidence="8">Uncharacterized protein</fullName>
    </submittedName>
</protein>
<keyword evidence="9" id="KW-1185">Reference proteome</keyword>
<dbReference type="Gene3D" id="2.10.70.10">
    <property type="entry name" value="Complement Module, domain 1"/>
    <property type="match status" value="1"/>
</dbReference>
<keyword evidence="2" id="KW-0768">Sushi</keyword>
<feature type="transmembrane region" description="Helical" evidence="4">
    <location>
        <begin position="446"/>
        <end position="469"/>
    </location>
</feature>
<dbReference type="InterPro" id="IPR013320">
    <property type="entry name" value="ConA-like_dom_sf"/>
</dbReference>
<dbReference type="PANTHER" id="PTHR23282">
    <property type="entry name" value="APICAL ENDOSOMAL GLYCOPROTEIN PRECURSOR"/>
    <property type="match status" value="1"/>
</dbReference>
<dbReference type="PROSITE" id="PS50923">
    <property type="entry name" value="SUSHI"/>
    <property type="match status" value="1"/>
</dbReference>
<gene>
    <name evidence="8" type="ORF">KUTeg_023259</name>
</gene>
<feature type="compositionally biased region" description="Low complexity" evidence="3">
    <location>
        <begin position="410"/>
        <end position="420"/>
    </location>
</feature>
<dbReference type="InterPro" id="IPR000998">
    <property type="entry name" value="MAM_dom"/>
</dbReference>
<evidence type="ECO:0000259" key="6">
    <source>
        <dbReference type="PROSITE" id="PS50060"/>
    </source>
</evidence>
<feature type="chain" id="PRO_5045239910" evidence="5">
    <location>
        <begin position="24"/>
        <end position="495"/>
    </location>
</feature>
<name>A0ABQ9E1I0_TEGGR</name>
<feature type="signal peptide" evidence="5">
    <location>
        <begin position="1"/>
        <end position="23"/>
    </location>
</feature>
<feature type="domain" description="MAM" evidence="6">
    <location>
        <begin position="114"/>
        <end position="172"/>
    </location>
</feature>
<dbReference type="InterPro" id="IPR051560">
    <property type="entry name" value="MAM_domain-containing"/>
</dbReference>
<evidence type="ECO:0000256" key="4">
    <source>
        <dbReference type="SAM" id="Phobius"/>
    </source>
</evidence>
<dbReference type="SMART" id="SM00032">
    <property type="entry name" value="CCP"/>
    <property type="match status" value="1"/>
</dbReference>
<dbReference type="EMBL" id="JARBDR010000921">
    <property type="protein sequence ID" value="KAJ8299199.1"/>
    <property type="molecule type" value="Genomic_DNA"/>
</dbReference>
<sequence length="495" mass="54884">MKFSMNFMLLALFLEIFGEYAIGVAGQGGKRQRGNCPTLTLENGRVKIRSRAARCPDVDVEDGVQMTVDPKYKGALLEFSCDDGRTLEGVDNLYCDGTSWNADPPRCLNTIAEKECDFESQDLCGWTQDTDDNFDWIWHTGTTSTARTGPKTDHTLEYLNETTGHYLYIETSSPRRPGDVVIAATRKNSYVSDIAIDDVKIYNCSEDITEDTTDSETTLSMEDTSYALHQTTEAEVVITEVEEFVMSTSNQPSSIQLLNRNVKSTISSEPEPEQETTNKDFPTTSKVKPETPSKVTIKVTTPKTTKQNTISSTFKVSKTTATPKFTTKAVKVSTNMSSSIFSTTTVTESTDELVTEKTIMPTKPSKTKLSTKNVKTENSSTSGQRDDLTTQIDMSENEIDSTKKPNVFENDTSIDNSSTSTTDLPNIIHVNWGLVGDEDRLPTKPLLIGVGVGVAVGLLIIVIVIFAWIKRKRRKEAEFFEDEMAPIAKNACNEW</sequence>
<evidence type="ECO:0000256" key="3">
    <source>
        <dbReference type="SAM" id="MobiDB-lite"/>
    </source>
</evidence>
<comment type="caution">
    <text evidence="8">The sequence shown here is derived from an EMBL/GenBank/DDBJ whole genome shotgun (WGS) entry which is preliminary data.</text>
</comment>
<dbReference type="SUPFAM" id="SSF57535">
    <property type="entry name" value="Complement control module/SCR domain"/>
    <property type="match status" value="1"/>
</dbReference>
<evidence type="ECO:0000313" key="9">
    <source>
        <dbReference type="Proteomes" id="UP001217089"/>
    </source>
</evidence>
<keyword evidence="4" id="KW-0472">Membrane</keyword>
<feature type="region of interest" description="Disordered" evidence="3">
    <location>
        <begin position="363"/>
        <end position="420"/>
    </location>
</feature>
<evidence type="ECO:0000256" key="2">
    <source>
        <dbReference type="PROSITE-ProRule" id="PRU00302"/>
    </source>
</evidence>
<dbReference type="SUPFAM" id="SSF49899">
    <property type="entry name" value="Concanavalin A-like lectins/glucanases"/>
    <property type="match status" value="1"/>
</dbReference>
<dbReference type="PANTHER" id="PTHR23282:SF142">
    <property type="entry name" value="MAM DOMAIN-CONTAINING PROTEIN"/>
    <property type="match status" value="1"/>
</dbReference>
<evidence type="ECO:0000256" key="5">
    <source>
        <dbReference type="SAM" id="SignalP"/>
    </source>
</evidence>
<keyword evidence="4" id="KW-1133">Transmembrane helix</keyword>
<accession>A0ABQ9E1I0</accession>
<dbReference type="Proteomes" id="UP001217089">
    <property type="component" value="Unassembled WGS sequence"/>
</dbReference>
<evidence type="ECO:0000256" key="1">
    <source>
        <dbReference type="ARBA" id="ARBA00023157"/>
    </source>
</evidence>
<keyword evidence="4" id="KW-0812">Transmembrane</keyword>
<keyword evidence="1" id="KW-1015">Disulfide bond</keyword>
<keyword evidence="5" id="KW-0732">Signal</keyword>
<proteinExistence type="predicted"/>
<dbReference type="Pfam" id="PF00084">
    <property type="entry name" value="Sushi"/>
    <property type="match status" value="1"/>
</dbReference>
<dbReference type="InterPro" id="IPR035976">
    <property type="entry name" value="Sushi/SCR/CCP_sf"/>
</dbReference>
<reference evidence="8 9" key="1">
    <citation type="submission" date="2022-12" db="EMBL/GenBank/DDBJ databases">
        <title>Chromosome-level genome of Tegillarca granosa.</title>
        <authorList>
            <person name="Kim J."/>
        </authorList>
    </citation>
    <scope>NUCLEOTIDE SEQUENCE [LARGE SCALE GENOMIC DNA]</scope>
    <source>
        <strain evidence="8">Teg-2019</strain>
        <tissue evidence="8">Adductor muscle</tissue>
    </source>
</reference>
<dbReference type="InterPro" id="IPR000436">
    <property type="entry name" value="Sushi_SCR_CCP_dom"/>
</dbReference>
<feature type="domain" description="Sushi" evidence="7">
    <location>
        <begin position="53"/>
        <end position="109"/>
    </location>
</feature>
<feature type="compositionally biased region" description="Low complexity" evidence="3">
    <location>
        <begin position="363"/>
        <end position="372"/>
    </location>
</feature>
<evidence type="ECO:0000313" key="8">
    <source>
        <dbReference type="EMBL" id="KAJ8299199.1"/>
    </source>
</evidence>
<dbReference type="Gene3D" id="2.60.120.200">
    <property type="match status" value="1"/>
</dbReference>
<dbReference type="PROSITE" id="PS50060">
    <property type="entry name" value="MAM_2"/>
    <property type="match status" value="1"/>
</dbReference>
<dbReference type="Pfam" id="PF00629">
    <property type="entry name" value="MAM"/>
    <property type="match status" value="1"/>
</dbReference>
<feature type="region of interest" description="Disordered" evidence="3">
    <location>
        <begin position="265"/>
        <end position="292"/>
    </location>
</feature>
<dbReference type="CDD" id="cd00033">
    <property type="entry name" value="CCP"/>
    <property type="match status" value="1"/>
</dbReference>
<comment type="caution">
    <text evidence="2">Lacks conserved residue(s) required for the propagation of feature annotation.</text>
</comment>
<organism evidence="8 9">
    <name type="scientific">Tegillarca granosa</name>
    <name type="common">Malaysian cockle</name>
    <name type="synonym">Anadara granosa</name>
    <dbReference type="NCBI Taxonomy" id="220873"/>
    <lineage>
        <taxon>Eukaryota</taxon>
        <taxon>Metazoa</taxon>
        <taxon>Spiralia</taxon>
        <taxon>Lophotrochozoa</taxon>
        <taxon>Mollusca</taxon>
        <taxon>Bivalvia</taxon>
        <taxon>Autobranchia</taxon>
        <taxon>Pteriomorphia</taxon>
        <taxon>Arcoida</taxon>
        <taxon>Arcoidea</taxon>
        <taxon>Arcidae</taxon>
        <taxon>Tegillarca</taxon>
    </lineage>
</organism>
<evidence type="ECO:0000259" key="7">
    <source>
        <dbReference type="PROSITE" id="PS50923"/>
    </source>
</evidence>